<dbReference type="Proteomes" id="UP000474565">
    <property type="component" value="Unassembled WGS sequence"/>
</dbReference>
<dbReference type="EMBL" id="WWCP01000028">
    <property type="protein sequence ID" value="MYM84134.1"/>
    <property type="molecule type" value="Genomic_DNA"/>
</dbReference>
<evidence type="ECO:0000313" key="1">
    <source>
        <dbReference type="EMBL" id="MYM84134.1"/>
    </source>
</evidence>
<proteinExistence type="predicted"/>
<sequence>MIYVKRDPTLIPEKVLKVAERAQAQLEALPSVERKDFIAKKAHVWRAFTRYLSKMSYGKCWYSESNDPQSFFAVDHFRPKGEAKRTEADSDDGYPWLAFSIENFCLAAGRSNSINKDEATDETVGKGSWFPLLTAVPKARWDDRCEVDELPVLLDPTKLGDVDLIDINPDDGRAMPSMVCIGDVKRLRASKSIELYGLNLGNLITARKRVMREVEDHYQNLMELLAEDQDRPAINRIQEQIRRATRSDAPYARAARAKLLQLPAGAYFCAKPEDLPMIA</sequence>
<comment type="caution">
    <text evidence="1">The sequence shown here is derived from an EMBL/GenBank/DDBJ whole genome shotgun (WGS) entry which is preliminary data.</text>
</comment>
<reference evidence="1 2" key="1">
    <citation type="submission" date="2019-12" db="EMBL/GenBank/DDBJ databases">
        <title>Novel species isolated from a subtropical stream in China.</title>
        <authorList>
            <person name="Lu H."/>
        </authorList>
    </citation>
    <scope>NUCLEOTIDE SEQUENCE [LARGE SCALE GENOMIC DNA]</scope>
    <source>
        <strain evidence="1 2">FT50W</strain>
    </source>
</reference>
<evidence type="ECO:0008006" key="3">
    <source>
        <dbReference type="Google" id="ProtNLM"/>
    </source>
</evidence>
<evidence type="ECO:0000313" key="2">
    <source>
        <dbReference type="Proteomes" id="UP000474565"/>
    </source>
</evidence>
<dbReference type="RefSeq" id="WP_161020734.1">
    <property type="nucleotide sequence ID" value="NZ_WWCP01000028.1"/>
</dbReference>
<name>A0A6L8MN18_9BURK</name>
<organism evidence="1 2">
    <name type="scientific">Duganella lactea</name>
    <dbReference type="NCBI Taxonomy" id="2692173"/>
    <lineage>
        <taxon>Bacteria</taxon>
        <taxon>Pseudomonadati</taxon>
        <taxon>Pseudomonadota</taxon>
        <taxon>Betaproteobacteria</taxon>
        <taxon>Burkholderiales</taxon>
        <taxon>Oxalobacteraceae</taxon>
        <taxon>Telluria group</taxon>
        <taxon>Duganella</taxon>
    </lineage>
</organism>
<dbReference type="AlphaFoldDB" id="A0A6L8MN18"/>
<accession>A0A6L8MN18</accession>
<protein>
    <recommendedName>
        <fullName evidence="3">HNH endonuclease</fullName>
    </recommendedName>
</protein>
<gene>
    <name evidence="1" type="ORF">GTP44_19540</name>
</gene>